<keyword evidence="1 2" id="KW-0732">Signal</keyword>
<feature type="signal peptide" evidence="2">
    <location>
        <begin position="1"/>
        <end position="33"/>
    </location>
</feature>
<dbReference type="InterPro" id="IPR030678">
    <property type="entry name" value="Peptide/Ni-bd"/>
</dbReference>
<dbReference type="InterPro" id="IPR039424">
    <property type="entry name" value="SBP_5"/>
</dbReference>
<dbReference type="PIRSF" id="PIRSF002741">
    <property type="entry name" value="MppA"/>
    <property type="match status" value="1"/>
</dbReference>
<evidence type="ECO:0000313" key="5">
    <source>
        <dbReference type="Proteomes" id="UP001589814"/>
    </source>
</evidence>
<accession>A0ABV6G4I4</accession>
<evidence type="ECO:0000259" key="3">
    <source>
        <dbReference type="Pfam" id="PF00496"/>
    </source>
</evidence>
<dbReference type="Proteomes" id="UP001589814">
    <property type="component" value="Unassembled WGS sequence"/>
</dbReference>
<evidence type="ECO:0000313" key="4">
    <source>
        <dbReference type="EMBL" id="MFC0268341.1"/>
    </source>
</evidence>
<gene>
    <name evidence="4" type="ORF">ACFFHW_10185</name>
</gene>
<dbReference type="CDD" id="cd08497">
    <property type="entry name" value="MbnE-like"/>
    <property type="match status" value="1"/>
</dbReference>
<sequence>MQIARLSSPISRASILAAALAALLITTTPTTFAAVPDEVPTVHGLSLYGEPELPADFDHFPWVNPQAPQGGEMVRAASGGFDSLNPFIVRGSAAAGLNAFGGLPYDSLMVNSPDEPFTMYGLLASGIRLDPQRRWMEIDIDSRARFHDGSPVTAEDVIATFETLREHGSPLYRGYWAEVTELTLVSPFTVRFDFADNSSRELPLIVGQMPVLSAEDLAARDFESPTLKPLMGSGPYRIDAVEPGQRIVYRHVDDYWGADLPVNVGRYNIARRVFDYYREPSVAMAAFRSGRVDLRIENSAGTWATGYDFPAARRGLIERAEIEDHTPAPMQAFVMNLRRGVFKDRRVREALGLAFDFEWLNRNLFYGQYARTRGYFDNSPMAAEGLPGPAERALLTPWRDELPPEVFDQPLPVDEPEGLRPRLKKALSLLREAGYEVRNNRMIDTATGAPLAFELLLYDGGLERVALPLVRNLARLGIEVNLRVVDPSQYIVRLRQFDFDMTTAMIAQSNNPGNEQREYWTSEFAERPGSRNLAGIQSPAVDDLVNKIIAANTREALNTATRALDRVLRWSFYVILQYHSPVIRLAYWKKFGQPEREPAYGLDLDSWWVIPNAAADIEAAQEE</sequence>
<evidence type="ECO:0000256" key="1">
    <source>
        <dbReference type="ARBA" id="ARBA00022729"/>
    </source>
</evidence>
<dbReference type="PANTHER" id="PTHR30290">
    <property type="entry name" value="PERIPLASMIC BINDING COMPONENT OF ABC TRANSPORTER"/>
    <property type="match status" value="1"/>
</dbReference>
<dbReference type="Gene3D" id="3.10.105.10">
    <property type="entry name" value="Dipeptide-binding Protein, Domain 3"/>
    <property type="match status" value="1"/>
</dbReference>
<dbReference type="Gene3D" id="3.40.190.10">
    <property type="entry name" value="Periplasmic binding protein-like II"/>
    <property type="match status" value="1"/>
</dbReference>
<dbReference type="SUPFAM" id="SSF53850">
    <property type="entry name" value="Periplasmic binding protein-like II"/>
    <property type="match status" value="1"/>
</dbReference>
<dbReference type="RefSeq" id="WP_019950211.1">
    <property type="nucleotide sequence ID" value="NZ_JBHLVX010000042.1"/>
</dbReference>
<organism evidence="4 5">
    <name type="scientific">Kushneria aurantia</name>
    <dbReference type="NCBI Taxonomy" id="504092"/>
    <lineage>
        <taxon>Bacteria</taxon>
        <taxon>Pseudomonadati</taxon>
        <taxon>Pseudomonadota</taxon>
        <taxon>Gammaproteobacteria</taxon>
        <taxon>Oceanospirillales</taxon>
        <taxon>Halomonadaceae</taxon>
        <taxon>Kushneria</taxon>
    </lineage>
</organism>
<dbReference type="PANTHER" id="PTHR30290:SF64">
    <property type="entry name" value="ABC TRANSPORTER PERIPLASMIC BINDING PROTEIN"/>
    <property type="match status" value="1"/>
</dbReference>
<feature type="chain" id="PRO_5047302421" evidence="2">
    <location>
        <begin position="34"/>
        <end position="623"/>
    </location>
</feature>
<proteinExistence type="predicted"/>
<dbReference type="Pfam" id="PF00496">
    <property type="entry name" value="SBP_bac_5"/>
    <property type="match status" value="1"/>
</dbReference>
<reference evidence="4 5" key="1">
    <citation type="submission" date="2024-09" db="EMBL/GenBank/DDBJ databases">
        <authorList>
            <person name="Sun Q."/>
            <person name="Mori K."/>
        </authorList>
    </citation>
    <scope>NUCLEOTIDE SEQUENCE [LARGE SCALE GENOMIC DNA]</scope>
    <source>
        <strain evidence="4 5">CCM 7415</strain>
    </source>
</reference>
<feature type="domain" description="Solute-binding protein family 5" evidence="3">
    <location>
        <begin position="120"/>
        <end position="522"/>
    </location>
</feature>
<keyword evidence="5" id="KW-1185">Reference proteome</keyword>
<name>A0ABV6G4I4_9GAMM</name>
<evidence type="ECO:0000256" key="2">
    <source>
        <dbReference type="SAM" id="SignalP"/>
    </source>
</evidence>
<comment type="caution">
    <text evidence="4">The sequence shown here is derived from an EMBL/GenBank/DDBJ whole genome shotgun (WGS) entry which is preliminary data.</text>
</comment>
<dbReference type="InterPro" id="IPR000914">
    <property type="entry name" value="SBP_5_dom"/>
</dbReference>
<protein>
    <submittedName>
        <fullName evidence="4">Extracellular solute-binding protein</fullName>
    </submittedName>
</protein>
<dbReference type="EMBL" id="JBHLVX010000042">
    <property type="protein sequence ID" value="MFC0268341.1"/>
    <property type="molecule type" value="Genomic_DNA"/>
</dbReference>